<accession>A0A3S3QGN1</accession>
<dbReference type="InterPro" id="IPR046502">
    <property type="entry name" value="DUF6680"/>
</dbReference>
<sequence>MEIIAILLSPLIAVIVSKYISYEIQKRNDKLDLFKTLMATRENPATMEYTNAVNSIDIIFYQNNDILTAWKNLYNEYSSKDPNYNLIIQYRTKLLEEMAKELGYKDKITWEHITTPYVPNWLVKTREEEAEYKHHQLILMRSAAKNITKDQEQKDNLENPPSN</sequence>
<organism evidence="2 3">
    <name type="scientific">Candidatus Electrothrix aarhusensis</name>
    <dbReference type="NCBI Taxonomy" id="1859131"/>
    <lineage>
        <taxon>Bacteria</taxon>
        <taxon>Pseudomonadati</taxon>
        <taxon>Thermodesulfobacteriota</taxon>
        <taxon>Desulfobulbia</taxon>
        <taxon>Desulfobulbales</taxon>
        <taxon>Desulfobulbaceae</taxon>
        <taxon>Candidatus Electrothrix</taxon>
    </lineage>
</organism>
<proteinExistence type="predicted"/>
<gene>
    <name evidence="2" type="ORF">H206_03105</name>
</gene>
<evidence type="ECO:0000313" key="3">
    <source>
        <dbReference type="Proteomes" id="UP000287853"/>
    </source>
</evidence>
<protein>
    <recommendedName>
        <fullName evidence="1">DUF6680 domain-containing protein</fullName>
    </recommendedName>
</protein>
<name>A0A3S3QGN1_9BACT</name>
<dbReference type="AlphaFoldDB" id="A0A3S3QGN1"/>
<keyword evidence="3" id="KW-1185">Reference proteome</keyword>
<evidence type="ECO:0000313" key="2">
    <source>
        <dbReference type="EMBL" id="RWX47003.1"/>
    </source>
</evidence>
<evidence type="ECO:0000259" key="1">
    <source>
        <dbReference type="Pfam" id="PF20385"/>
    </source>
</evidence>
<dbReference type="EMBL" id="MTKO01000044">
    <property type="protein sequence ID" value="RWX47003.1"/>
    <property type="molecule type" value="Genomic_DNA"/>
</dbReference>
<reference evidence="2 3" key="1">
    <citation type="submission" date="2017-01" db="EMBL/GenBank/DDBJ databases">
        <title>The cable genome- insights into the physiology and evolution of filamentous bacteria capable of sulfide oxidation via long distance electron transfer.</title>
        <authorList>
            <person name="Schreiber L."/>
            <person name="Bjerg J.T."/>
            <person name="Boggild A."/>
            <person name="Van De Vossenberg J."/>
            <person name="Meysman F."/>
            <person name="Nielsen L.P."/>
            <person name="Schramm A."/>
            <person name="Kjeldsen K.U."/>
        </authorList>
    </citation>
    <scope>NUCLEOTIDE SEQUENCE [LARGE SCALE GENOMIC DNA]</scope>
    <source>
        <strain evidence="2">MCF</strain>
    </source>
</reference>
<dbReference type="Pfam" id="PF20385">
    <property type="entry name" value="DUF6680"/>
    <property type="match status" value="1"/>
</dbReference>
<feature type="domain" description="DUF6680" evidence="1">
    <location>
        <begin position="2"/>
        <end position="145"/>
    </location>
</feature>
<dbReference type="Proteomes" id="UP000287853">
    <property type="component" value="Unassembled WGS sequence"/>
</dbReference>
<comment type="caution">
    <text evidence="2">The sequence shown here is derived from an EMBL/GenBank/DDBJ whole genome shotgun (WGS) entry which is preliminary data.</text>
</comment>